<keyword evidence="1" id="KW-0472">Membrane</keyword>
<organism evidence="2 3">
    <name type="scientific">Brevundimonas subvibrioides (strain ATCC 15264 / DSM 4735 / LMG 14903 / NBRC 16000 / CB 81)</name>
    <name type="common">Caulobacter subvibrioides</name>
    <dbReference type="NCBI Taxonomy" id="633149"/>
    <lineage>
        <taxon>Bacteria</taxon>
        <taxon>Pseudomonadati</taxon>
        <taxon>Pseudomonadota</taxon>
        <taxon>Alphaproteobacteria</taxon>
        <taxon>Caulobacterales</taxon>
        <taxon>Caulobacteraceae</taxon>
        <taxon>Brevundimonas</taxon>
    </lineage>
</organism>
<proteinExistence type="predicted"/>
<dbReference type="KEGG" id="bsb:Bresu_1321"/>
<evidence type="ECO:0000313" key="2">
    <source>
        <dbReference type="EMBL" id="ADL00633.1"/>
    </source>
</evidence>
<feature type="transmembrane region" description="Helical" evidence="1">
    <location>
        <begin position="22"/>
        <end position="43"/>
    </location>
</feature>
<dbReference type="Proteomes" id="UP000002696">
    <property type="component" value="Chromosome"/>
</dbReference>
<protein>
    <submittedName>
        <fullName evidence="2">Uncharacterized protein</fullName>
    </submittedName>
</protein>
<reference evidence="3" key="1">
    <citation type="journal article" date="2011" name="J. Bacteriol.">
        <title>Genome sequences of eight morphologically diverse alphaproteobacteria.</title>
        <authorList>
            <consortium name="US DOE Joint Genome Institute"/>
            <person name="Brown P.J."/>
            <person name="Kysela D.T."/>
            <person name="Buechlein A."/>
            <person name="Hemmerich C."/>
            <person name="Brun Y.V."/>
        </authorList>
    </citation>
    <scope>NUCLEOTIDE SEQUENCE [LARGE SCALE GENOMIC DNA]</scope>
    <source>
        <strain evidence="3">ATCC 15264 / DSM 4735 / LMG 14903 / NBRC 16000 / CB 81</strain>
    </source>
</reference>
<dbReference type="RefSeq" id="WP_013268736.1">
    <property type="nucleotide sequence ID" value="NC_014375.1"/>
</dbReference>
<gene>
    <name evidence="2" type="ordered locus">Bresu_1321</name>
</gene>
<keyword evidence="1" id="KW-1133">Transmembrane helix</keyword>
<evidence type="ECO:0000313" key="3">
    <source>
        <dbReference type="Proteomes" id="UP000002696"/>
    </source>
</evidence>
<sequence>MSAPSSVVPNLSPPVAQRRPTLMSYAMFILVGCCLCASLVGSLL</sequence>
<accession>D9QFR9</accession>
<dbReference type="AlphaFoldDB" id="D9QFR9"/>
<evidence type="ECO:0000256" key="1">
    <source>
        <dbReference type="SAM" id="Phobius"/>
    </source>
</evidence>
<keyword evidence="1" id="KW-0812">Transmembrane</keyword>
<dbReference type="EMBL" id="CP002102">
    <property type="protein sequence ID" value="ADL00633.1"/>
    <property type="molecule type" value="Genomic_DNA"/>
</dbReference>
<name>D9QFR9_BRESC</name>
<keyword evidence="3" id="KW-1185">Reference proteome</keyword>
<dbReference type="InParanoid" id="D9QFR9"/>
<dbReference type="HOGENOM" id="CLU_3213313_0_0_5"/>